<keyword evidence="2 4" id="KW-0560">Oxidoreductase</keyword>
<feature type="active site" evidence="3">
    <location>
        <position position="314"/>
    </location>
</feature>
<evidence type="ECO:0000256" key="4">
    <source>
        <dbReference type="RuleBase" id="RU003345"/>
    </source>
</evidence>
<evidence type="ECO:0000256" key="1">
    <source>
        <dbReference type="ARBA" id="ARBA00009986"/>
    </source>
</evidence>
<dbReference type="CDD" id="cd07098">
    <property type="entry name" value="ALDH_F15-22"/>
    <property type="match status" value="1"/>
</dbReference>
<dbReference type="InterPro" id="IPR029510">
    <property type="entry name" value="Ald_DH_CS_GLU"/>
</dbReference>
<organism evidence="6 7">
    <name type="scientific">Actinomortierella ambigua</name>
    <dbReference type="NCBI Taxonomy" id="1343610"/>
    <lineage>
        <taxon>Eukaryota</taxon>
        <taxon>Fungi</taxon>
        <taxon>Fungi incertae sedis</taxon>
        <taxon>Mucoromycota</taxon>
        <taxon>Mortierellomycotina</taxon>
        <taxon>Mortierellomycetes</taxon>
        <taxon>Mortierellales</taxon>
        <taxon>Mortierellaceae</taxon>
        <taxon>Actinomortierella</taxon>
    </lineage>
</organism>
<evidence type="ECO:0000256" key="3">
    <source>
        <dbReference type="PROSITE-ProRule" id="PRU10007"/>
    </source>
</evidence>
<dbReference type="PROSITE" id="PS00070">
    <property type="entry name" value="ALDEHYDE_DEHYDR_CYS"/>
    <property type="match status" value="1"/>
</dbReference>
<dbReference type="InterPro" id="IPR016160">
    <property type="entry name" value="Ald_DH_CS_CYS"/>
</dbReference>
<dbReference type="AlphaFoldDB" id="A0A9P6U236"/>
<dbReference type="Proteomes" id="UP000807716">
    <property type="component" value="Unassembled WGS sequence"/>
</dbReference>
<sequence length="610" mass="66465">MSFLQTSAGYPPIDPMAALAAVGVIVLTAMVGPSLLKIRIRGIRSVPFHVELPPEAKPGWKGGEILTNPSIQDPAQPGKIICYDPATGRHLTTLRAHTKEDVAQALQKARKAQQSWAKTTYEQRRVVLQSLQDFILENMEDICRVASRDTGKTMVDGKFGEVLTTLERIRWTLKHGEASLQTEYRDPGLLMFYKHAKMEYHPLGVVAALVSWNYPFHNTFGPLITAIFAGNGILIKASEQVAWSTTMYFAKIARTCLEACGHDPELVQFLVGFPDCGEALVASGVDGLTFIGSPQVGSKVAERAAKHLVPCVLELGGKDVAIVNKDVDLDAVVPILMRGTFQNCGQNCIGIERVLVHEAIHDKLVDRLSEKIGQLKQGPPLEIANIDCGSMTMSGRLAGLEKTVAEAVKQGARLVHGGKAFKHPDFPQGQFFAPTLITDVAEDMHLFQEEVFAPILTVVRFSTLDDAIRLANATPYGLGSNVFSRNMREGRYLVKGIRAGMSNLNDFGASYLCQSLPFGGVGHSGYGRFAGPEGLRGVCYQKSVTEDRWPSLIQTFLPPVLQYPMANVGDAIVVTRDLALIIYAGWIGRVKAVFEIVKTIAVGSGQPEEL</sequence>
<dbReference type="InterPro" id="IPR016163">
    <property type="entry name" value="Ald_DH_C"/>
</dbReference>
<name>A0A9P6U236_9FUNG</name>
<dbReference type="PROSITE" id="PS00687">
    <property type="entry name" value="ALDEHYDE_DEHYDR_GLU"/>
    <property type="match status" value="1"/>
</dbReference>
<dbReference type="Gene3D" id="3.40.605.10">
    <property type="entry name" value="Aldehyde Dehydrogenase, Chain A, domain 1"/>
    <property type="match status" value="1"/>
</dbReference>
<dbReference type="InterPro" id="IPR016161">
    <property type="entry name" value="Ald_DH/histidinol_DH"/>
</dbReference>
<dbReference type="PANTHER" id="PTHR11699">
    <property type="entry name" value="ALDEHYDE DEHYDROGENASE-RELATED"/>
    <property type="match status" value="1"/>
</dbReference>
<gene>
    <name evidence="6" type="primary">MSC7</name>
    <name evidence="6" type="ORF">DFQ27_005780</name>
</gene>
<evidence type="ECO:0000313" key="7">
    <source>
        <dbReference type="Proteomes" id="UP000807716"/>
    </source>
</evidence>
<dbReference type="InterPro" id="IPR016162">
    <property type="entry name" value="Ald_DH_N"/>
</dbReference>
<comment type="similarity">
    <text evidence="1 4">Belongs to the aldehyde dehydrogenase family.</text>
</comment>
<evidence type="ECO:0000313" key="6">
    <source>
        <dbReference type="EMBL" id="KAG0256303.1"/>
    </source>
</evidence>
<dbReference type="InterPro" id="IPR015590">
    <property type="entry name" value="Aldehyde_DH_dom"/>
</dbReference>
<comment type="caution">
    <text evidence="6">The sequence shown here is derived from an EMBL/GenBank/DDBJ whole genome shotgun (WGS) entry which is preliminary data.</text>
</comment>
<dbReference type="Pfam" id="PF00171">
    <property type="entry name" value="Aldedh"/>
    <property type="match status" value="1"/>
</dbReference>
<evidence type="ECO:0000259" key="5">
    <source>
        <dbReference type="Pfam" id="PF00171"/>
    </source>
</evidence>
<dbReference type="GO" id="GO:0016620">
    <property type="term" value="F:oxidoreductase activity, acting on the aldehyde or oxo group of donors, NAD or NADP as acceptor"/>
    <property type="evidence" value="ECO:0007669"/>
    <property type="project" value="InterPro"/>
</dbReference>
<reference evidence="6" key="1">
    <citation type="journal article" date="2020" name="Fungal Divers.">
        <title>Resolving the Mortierellaceae phylogeny through synthesis of multi-gene phylogenetics and phylogenomics.</title>
        <authorList>
            <person name="Vandepol N."/>
            <person name="Liber J."/>
            <person name="Desiro A."/>
            <person name="Na H."/>
            <person name="Kennedy M."/>
            <person name="Barry K."/>
            <person name="Grigoriev I.V."/>
            <person name="Miller A.N."/>
            <person name="O'Donnell K."/>
            <person name="Stajich J.E."/>
            <person name="Bonito G."/>
        </authorList>
    </citation>
    <scope>NUCLEOTIDE SEQUENCE</scope>
    <source>
        <strain evidence="6">BC1065</strain>
    </source>
</reference>
<dbReference type="Gene3D" id="3.40.309.10">
    <property type="entry name" value="Aldehyde Dehydrogenase, Chain A, domain 2"/>
    <property type="match status" value="1"/>
</dbReference>
<keyword evidence="7" id="KW-1185">Reference proteome</keyword>
<accession>A0A9P6U236</accession>
<dbReference type="EMBL" id="JAAAJB010000415">
    <property type="protein sequence ID" value="KAG0256303.1"/>
    <property type="molecule type" value="Genomic_DNA"/>
</dbReference>
<dbReference type="OrthoDB" id="310895at2759"/>
<proteinExistence type="inferred from homology"/>
<evidence type="ECO:0000256" key="2">
    <source>
        <dbReference type="ARBA" id="ARBA00023002"/>
    </source>
</evidence>
<dbReference type="SUPFAM" id="SSF53720">
    <property type="entry name" value="ALDH-like"/>
    <property type="match status" value="1"/>
</dbReference>
<feature type="domain" description="Aldehyde dehydrogenase" evidence="5">
    <location>
        <begin position="76"/>
        <end position="544"/>
    </location>
</feature>
<protein>
    <submittedName>
        <fullName evidence="6">Meiotic Sister-Chromatid recombination aldehyde dehydrogenase</fullName>
    </submittedName>
</protein>
<dbReference type="FunFam" id="3.40.309.10:FF:000024">
    <property type="entry name" value="Betaine aldehyde dehydrogenase"/>
    <property type="match status" value="1"/>
</dbReference>